<name>A0A0H1RHK8_9HYPH</name>
<dbReference type="GO" id="GO:0016491">
    <property type="term" value="F:oxidoreductase activity"/>
    <property type="evidence" value="ECO:0007669"/>
    <property type="project" value="UniProtKB-KW"/>
</dbReference>
<protein>
    <submittedName>
        <fullName evidence="5">Uncharacterized protein</fullName>
    </submittedName>
</protein>
<dbReference type="PANTHER" id="PTHR30524">
    <property type="entry name" value="MANNITOL-1-PHOSPHATE 5-DEHYDROGENASE"/>
    <property type="match status" value="1"/>
</dbReference>
<organism evidence="5 6">
    <name type="scientific">Microvirga vignae</name>
    <dbReference type="NCBI Taxonomy" id="1225564"/>
    <lineage>
        <taxon>Bacteria</taxon>
        <taxon>Pseudomonadati</taxon>
        <taxon>Pseudomonadota</taxon>
        <taxon>Alphaproteobacteria</taxon>
        <taxon>Hyphomicrobiales</taxon>
        <taxon>Methylobacteriaceae</taxon>
        <taxon>Microvirga</taxon>
    </lineage>
</organism>
<dbReference type="InterPro" id="IPR013131">
    <property type="entry name" value="Mannitol_DH_N"/>
</dbReference>
<gene>
    <name evidence="5" type="ORF">AA309_02235</name>
</gene>
<keyword evidence="2" id="KW-0520">NAD</keyword>
<keyword evidence="6" id="KW-1185">Reference proteome</keyword>
<dbReference type="RefSeq" id="WP_047187361.1">
    <property type="nucleotide sequence ID" value="NZ_LCYG01000007.1"/>
</dbReference>
<keyword evidence="1" id="KW-0560">Oxidoreductase</keyword>
<dbReference type="Pfam" id="PF08125">
    <property type="entry name" value="Mannitol_dh_C"/>
    <property type="match status" value="1"/>
</dbReference>
<evidence type="ECO:0000259" key="4">
    <source>
        <dbReference type="Pfam" id="PF08125"/>
    </source>
</evidence>
<dbReference type="Gene3D" id="1.10.1040.10">
    <property type="entry name" value="N-(1-d-carboxylethyl)-l-norvaline Dehydrogenase, domain 2"/>
    <property type="match status" value="1"/>
</dbReference>
<dbReference type="SUPFAM" id="SSF51735">
    <property type="entry name" value="NAD(P)-binding Rossmann-fold domains"/>
    <property type="match status" value="1"/>
</dbReference>
<dbReference type="AlphaFoldDB" id="A0A0H1RHK8"/>
<dbReference type="InterPro" id="IPR013118">
    <property type="entry name" value="Mannitol_DH_C"/>
</dbReference>
<accession>A0A0H1RHK8</accession>
<sequence length="372" mass="42309">MPLPIMQFGTSRFLQAHVDLFVGEALSRGDAVGKIVVVQTTNSPESSRRVEALNTRQSYPVMIRGLDRGRPIERRVDVESIGRALQAQSDWAEIERLFIEDVRYVVSNTGDRGYLLNPDDRFEYEVPRSFPAKIAKLLHRRWERTGTGVTFLPCELTSRNGDALRDIVIEIAQHWGLETAFVTWLRSECMWVNSLVDRIVSEALHPIGAVAEPYALWAVQDQPGLQFPCKHPDIKVVADLRPYEWLKLYILNLGHTFLADRWLKQRRPGGETVREALQDPELLSDLLTVYEQEVLPVFVGIGMGNEATAYKDTVLDRFANPFLDHRLSDIASNHDEKKQRRIGGLLQLASDNNLTLPTPQLMECLKSCPQRV</sequence>
<dbReference type="PATRIC" id="fig|1225564.3.peg.6299"/>
<comment type="caution">
    <text evidence="5">The sequence shown here is derived from an EMBL/GenBank/DDBJ whole genome shotgun (WGS) entry which is preliminary data.</text>
</comment>
<evidence type="ECO:0000256" key="1">
    <source>
        <dbReference type="ARBA" id="ARBA00023002"/>
    </source>
</evidence>
<reference evidence="5 6" key="1">
    <citation type="submission" date="2015-05" db="EMBL/GenBank/DDBJ databases">
        <title>Draft genome sequence of Microvirga vignae strain BR3299, a novel nitrogen fixing bacteria isolated from Brazil semi-aired region.</title>
        <authorList>
            <person name="Zilli J.E."/>
            <person name="Passos S.R."/>
            <person name="Leite J."/>
            <person name="Baldani J.I."/>
            <person name="Xavier G.R."/>
            <person name="Rumjaneck N.G."/>
            <person name="Simoes-Araujo J.L."/>
        </authorList>
    </citation>
    <scope>NUCLEOTIDE SEQUENCE [LARGE SCALE GENOMIC DNA]</scope>
    <source>
        <strain evidence="5 6">BR3299</strain>
    </source>
</reference>
<feature type="domain" description="Mannitol dehydrogenase C-terminal" evidence="4">
    <location>
        <begin position="239"/>
        <end position="342"/>
    </location>
</feature>
<dbReference type="InterPro" id="IPR013328">
    <property type="entry name" value="6PGD_dom2"/>
</dbReference>
<evidence type="ECO:0000256" key="2">
    <source>
        <dbReference type="ARBA" id="ARBA00023027"/>
    </source>
</evidence>
<dbReference type="InterPro" id="IPR008927">
    <property type="entry name" value="6-PGluconate_DH-like_C_sf"/>
</dbReference>
<dbReference type="EMBL" id="LCYG01000007">
    <property type="protein sequence ID" value="KLK94683.1"/>
    <property type="molecule type" value="Genomic_DNA"/>
</dbReference>
<proteinExistence type="predicted"/>
<dbReference type="Proteomes" id="UP000035489">
    <property type="component" value="Unassembled WGS sequence"/>
</dbReference>
<evidence type="ECO:0000313" key="5">
    <source>
        <dbReference type="EMBL" id="KLK94683.1"/>
    </source>
</evidence>
<dbReference type="SUPFAM" id="SSF48179">
    <property type="entry name" value="6-phosphogluconate dehydrogenase C-terminal domain-like"/>
    <property type="match status" value="1"/>
</dbReference>
<dbReference type="PANTHER" id="PTHR30524:SF0">
    <property type="entry name" value="ALTRONATE OXIDOREDUCTASE-RELATED"/>
    <property type="match status" value="1"/>
</dbReference>
<feature type="domain" description="Mannitol dehydrogenase N-terminal" evidence="3">
    <location>
        <begin position="5"/>
        <end position="222"/>
    </location>
</feature>
<evidence type="ECO:0000259" key="3">
    <source>
        <dbReference type="Pfam" id="PF01232"/>
    </source>
</evidence>
<dbReference type="STRING" id="1225564.AA309_02235"/>
<dbReference type="InterPro" id="IPR036291">
    <property type="entry name" value="NAD(P)-bd_dom_sf"/>
</dbReference>
<dbReference type="OrthoDB" id="271711at2"/>
<dbReference type="Gene3D" id="3.40.50.720">
    <property type="entry name" value="NAD(P)-binding Rossmann-like Domain"/>
    <property type="match status" value="1"/>
</dbReference>
<dbReference type="Pfam" id="PF01232">
    <property type="entry name" value="Mannitol_dh"/>
    <property type="match status" value="1"/>
</dbReference>
<evidence type="ECO:0000313" key="6">
    <source>
        <dbReference type="Proteomes" id="UP000035489"/>
    </source>
</evidence>